<evidence type="ECO:0000313" key="5">
    <source>
        <dbReference type="Proteomes" id="UP000286701"/>
    </source>
</evidence>
<keyword evidence="1" id="KW-0175">Coiled coil</keyword>
<sequence length="532" mass="58951">MKHLLFIACLFISTQTVRADDGQKVASKVEKVTVFLNGAQVTRTATASVVPGTTTLVFDNLSPNLDPASMQVRATGDFTILSVKHELNYLSDQLKTKKVEELQLIQKSLRDKISLQTTMLSINKEEANMLTKNQVSNGQTAGLDIVKLKAALDFQTARLTEIKKKELAINNELESLNEQIRKYDSQVNELVQSQSATTSNVLVNVSSTAALQSTFTITYVVNDARWYPTYDIRAKNVNSPVVIAYKANVSQQCGEDWKNIKLTLSTGDPSVSGAKPELRPNYLNIYAAVPAASSGFMNYSLNNSSLGEVVVTKSLQGRASGVSVNTTENQTNMEFNIQNPFSVPADGKQYLVEIDQVTAEAKYQYYAAPKLSTDVFLTARITDWTKYNFLSGEANLFFEGTFIGKSKLDIRAANDTLSLSLGVDKNIVVKRMMQTELNEKQGILGSNKKETRDWNISIKNRKTQAINLLVEDQVPVSQNTAIEVDTQETSGAEMNKVTGKLSWSFTLEPQAVKQLRVKYQVKYPKNQSVIVQ</sequence>
<dbReference type="PANTHER" id="PTHR31005:SF8">
    <property type="entry name" value="DUF4139 DOMAIN-CONTAINING PROTEIN"/>
    <property type="match status" value="1"/>
</dbReference>
<gene>
    <name evidence="4" type="ORF">EPL05_13860</name>
</gene>
<dbReference type="Pfam" id="PF13600">
    <property type="entry name" value="DUF4140"/>
    <property type="match status" value="1"/>
</dbReference>
<feature type="domain" description="DUF4139" evidence="2">
    <location>
        <begin position="216"/>
        <end position="525"/>
    </location>
</feature>
<evidence type="ECO:0000256" key="1">
    <source>
        <dbReference type="SAM" id="Coils"/>
    </source>
</evidence>
<dbReference type="Proteomes" id="UP000286701">
    <property type="component" value="Unassembled WGS sequence"/>
</dbReference>
<evidence type="ECO:0000313" key="4">
    <source>
        <dbReference type="EMBL" id="RWY51146.1"/>
    </source>
</evidence>
<reference evidence="4 5" key="1">
    <citation type="submission" date="2019-01" db="EMBL/GenBank/DDBJ databases">
        <title>Mucilaginibacter antarcticum sp. nov., isolated from antarctic soil.</title>
        <authorList>
            <person name="Yan Y.-Q."/>
            <person name="Du Z.-J."/>
        </authorList>
    </citation>
    <scope>NUCLEOTIDE SEQUENCE [LARGE SCALE GENOMIC DNA]</scope>
    <source>
        <strain evidence="4 5">F01003</strain>
    </source>
</reference>
<feature type="domain" description="DUF4140" evidence="3">
    <location>
        <begin position="32"/>
        <end position="129"/>
    </location>
</feature>
<dbReference type="InterPro" id="IPR037291">
    <property type="entry name" value="DUF4139"/>
</dbReference>
<dbReference type="InterPro" id="IPR025554">
    <property type="entry name" value="DUF4140"/>
</dbReference>
<comment type="caution">
    <text evidence="4">The sequence shown here is derived from an EMBL/GenBank/DDBJ whole genome shotgun (WGS) entry which is preliminary data.</text>
</comment>
<evidence type="ECO:0000259" key="2">
    <source>
        <dbReference type="Pfam" id="PF13598"/>
    </source>
</evidence>
<dbReference type="NCBIfam" id="TIGR02231">
    <property type="entry name" value="mucoidy inhibitor MuiA family protein"/>
    <property type="match status" value="1"/>
</dbReference>
<dbReference type="RefSeq" id="WP_128534565.1">
    <property type="nucleotide sequence ID" value="NZ_SBIW01000006.1"/>
</dbReference>
<accession>A0A3S3X5R5</accession>
<dbReference type="AlphaFoldDB" id="A0A3S3X5R5"/>
<proteinExistence type="predicted"/>
<organism evidence="4 5">
    <name type="scientific">Mucilaginibacter gilvus</name>
    <dbReference type="NCBI Taxonomy" id="2305909"/>
    <lineage>
        <taxon>Bacteria</taxon>
        <taxon>Pseudomonadati</taxon>
        <taxon>Bacteroidota</taxon>
        <taxon>Sphingobacteriia</taxon>
        <taxon>Sphingobacteriales</taxon>
        <taxon>Sphingobacteriaceae</taxon>
        <taxon>Mucilaginibacter</taxon>
    </lineage>
</organism>
<dbReference type="InterPro" id="IPR011935">
    <property type="entry name" value="CHP02231"/>
</dbReference>
<protein>
    <submittedName>
        <fullName evidence="4">Mucoidy inhibitor MuiA family protein</fullName>
    </submittedName>
</protein>
<evidence type="ECO:0000259" key="3">
    <source>
        <dbReference type="Pfam" id="PF13600"/>
    </source>
</evidence>
<keyword evidence="5" id="KW-1185">Reference proteome</keyword>
<feature type="coiled-coil region" evidence="1">
    <location>
        <begin position="159"/>
        <end position="193"/>
    </location>
</feature>
<name>A0A3S3X5R5_9SPHI</name>
<dbReference type="PANTHER" id="PTHR31005">
    <property type="entry name" value="DUF4139 DOMAIN-CONTAINING PROTEIN"/>
    <property type="match status" value="1"/>
</dbReference>
<dbReference type="OrthoDB" id="634585at2"/>
<dbReference type="Pfam" id="PF13598">
    <property type="entry name" value="DUF4139"/>
    <property type="match status" value="1"/>
</dbReference>
<dbReference type="EMBL" id="SBIW01000006">
    <property type="protein sequence ID" value="RWY51146.1"/>
    <property type="molecule type" value="Genomic_DNA"/>
</dbReference>